<feature type="compositionally biased region" description="Acidic residues" evidence="1">
    <location>
        <begin position="163"/>
        <end position="173"/>
    </location>
</feature>
<keyword evidence="3" id="KW-1185">Reference proteome</keyword>
<name>A0AAD6ZT55_9AGAR</name>
<dbReference type="Proteomes" id="UP001218218">
    <property type="component" value="Unassembled WGS sequence"/>
</dbReference>
<evidence type="ECO:0000313" key="2">
    <source>
        <dbReference type="EMBL" id="KAJ7337634.1"/>
    </source>
</evidence>
<feature type="region of interest" description="Disordered" evidence="1">
    <location>
        <begin position="94"/>
        <end position="146"/>
    </location>
</feature>
<accession>A0AAD6ZT55</accession>
<organism evidence="2 3">
    <name type="scientific">Mycena albidolilacea</name>
    <dbReference type="NCBI Taxonomy" id="1033008"/>
    <lineage>
        <taxon>Eukaryota</taxon>
        <taxon>Fungi</taxon>
        <taxon>Dikarya</taxon>
        <taxon>Basidiomycota</taxon>
        <taxon>Agaricomycotina</taxon>
        <taxon>Agaricomycetes</taxon>
        <taxon>Agaricomycetidae</taxon>
        <taxon>Agaricales</taxon>
        <taxon>Marasmiineae</taxon>
        <taxon>Mycenaceae</taxon>
        <taxon>Mycena</taxon>
    </lineage>
</organism>
<dbReference type="AlphaFoldDB" id="A0AAD6ZT55"/>
<reference evidence="2" key="1">
    <citation type="submission" date="2023-03" db="EMBL/GenBank/DDBJ databases">
        <title>Massive genome expansion in bonnet fungi (Mycena s.s.) driven by repeated elements and novel gene families across ecological guilds.</title>
        <authorList>
            <consortium name="Lawrence Berkeley National Laboratory"/>
            <person name="Harder C.B."/>
            <person name="Miyauchi S."/>
            <person name="Viragh M."/>
            <person name="Kuo A."/>
            <person name="Thoen E."/>
            <person name="Andreopoulos B."/>
            <person name="Lu D."/>
            <person name="Skrede I."/>
            <person name="Drula E."/>
            <person name="Henrissat B."/>
            <person name="Morin E."/>
            <person name="Kohler A."/>
            <person name="Barry K."/>
            <person name="LaButti K."/>
            <person name="Morin E."/>
            <person name="Salamov A."/>
            <person name="Lipzen A."/>
            <person name="Mereny Z."/>
            <person name="Hegedus B."/>
            <person name="Baldrian P."/>
            <person name="Stursova M."/>
            <person name="Weitz H."/>
            <person name="Taylor A."/>
            <person name="Grigoriev I.V."/>
            <person name="Nagy L.G."/>
            <person name="Martin F."/>
            <person name="Kauserud H."/>
        </authorList>
    </citation>
    <scope>NUCLEOTIDE SEQUENCE</scope>
    <source>
        <strain evidence="2">CBHHK002</strain>
    </source>
</reference>
<evidence type="ECO:0000313" key="3">
    <source>
        <dbReference type="Proteomes" id="UP001218218"/>
    </source>
</evidence>
<protein>
    <submittedName>
        <fullName evidence="2">Uncharacterized protein</fullName>
    </submittedName>
</protein>
<evidence type="ECO:0000256" key="1">
    <source>
        <dbReference type="SAM" id="MobiDB-lite"/>
    </source>
</evidence>
<sequence length="714" mass="79935">MIDTMIVMVDGADSPIPGRYVGASGDMSHSSHLLLTAMSPKCAEKRRTFSRTRISPRRTNNGCEWAGPALAFPPHRLSEALLAVPPCQRKMLIPPAQDMEVDEEEEEEETLLGSLNSELASELFPPDDDSDPEEEERHLPPPSSLTQVAAQIRNHISKYLSDQAEDSDEEAEEGDKQEMKEDQDFVDDTVVHDNFVHHLPSNKDDASEVQKWVAHFQNMDKVALYKWDVAREVAGEAGTPREILSPWELALYHRAKHLRTGLQISKFERLRHLEMLEDVNVKVHTWRWFPRVNPTFADIALFTESPLSGLVQHTLAKPSPALDAGDCVVVVTGESQGSVGTIEHVRDIQMANEWVSMARVITPDNESIDVGLAQFKHHSLDFYYNFRIHDRVRVVSGGLYVGATGRVEQIDGRFLTVAVSNNSEVVDATLPSTMSNGTKTYIISIVHLYNTNTTFSDKQLHSFKVRCSDVDFEDRWTDMTMKLPFAGWSQSYATINQPVLSALPFSPPGKSQRGFQGIEFMVAKPAIFIVPSRETRGFGKAGTQGFIVIPHKGFIGIIIGDFDSQERSDCLKKAALDSLACQAKEVNHSKQLHHKSQSHTGKLLKPEEPTYTCLWDPDVTGIMVTIRGDHSLETVHVPIEHVRHLRQVSFDLNIDTEKEPAPSRSTTPTPANAAVWASQWQPLLEGKDTGLWLYLPELAFNWLDMQVVGIETEP</sequence>
<feature type="region of interest" description="Disordered" evidence="1">
    <location>
        <begin position="159"/>
        <end position="181"/>
    </location>
</feature>
<comment type="caution">
    <text evidence="2">The sequence shown here is derived from an EMBL/GenBank/DDBJ whole genome shotgun (WGS) entry which is preliminary data.</text>
</comment>
<feature type="compositionally biased region" description="Acidic residues" evidence="1">
    <location>
        <begin position="125"/>
        <end position="134"/>
    </location>
</feature>
<feature type="compositionally biased region" description="Acidic residues" evidence="1">
    <location>
        <begin position="99"/>
        <end position="110"/>
    </location>
</feature>
<gene>
    <name evidence="2" type="ORF">DFH08DRAFT_812957</name>
</gene>
<proteinExistence type="predicted"/>
<dbReference type="EMBL" id="JARIHO010000029">
    <property type="protein sequence ID" value="KAJ7337634.1"/>
    <property type="molecule type" value="Genomic_DNA"/>
</dbReference>